<proteinExistence type="predicted"/>
<name>A0A382JXV5_9ZZZZ</name>
<reference evidence="1" key="1">
    <citation type="submission" date="2018-05" db="EMBL/GenBank/DDBJ databases">
        <authorList>
            <person name="Lanie J.A."/>
            <person name="Ng W.-L."/>
            <person name="Kazmierczak K.M."/>
            <person name="Andrzejewski T.M."/>
            <person name="Davidsen T.M."/>
            <person name="Wayne K.J."/>
            <person name="Tettelin H."/>
            <person name="Glass J.I."/>
            <person name="Rusch D."/>
            <person name="Podicherti R."/>
            <person name="Tsui H.-C.T."/>
            <person name="Winkler M.E."/>
        </authorList>
    </citation>
    <scope>NUCLEOTIDE SEQUENCE</scope>
</reference>
<protein>
    <submittedName>
        <fullName evidence="1">Uncharacterized protein</fullName>
    </submittedName>
</protein>
<dbReference type="EMBL" id="UINC01076890">
    <property type="protein sequence ID" value="SVC16485.1"/>
    <property type="molecule type" value="Genomic_DNA"/>
</dbReference>
<gene>
    <name evidence="1" type="ORF">METZ01_LOCUS269339</name>
</gene>
<dbReference type="AlphaFoldDB" id="A0A382JXV5"/>
<organism evidence="1">
    <name type="scientific">marine metagenome</name>
    <dbReference type="NCBI Taxonomy" id="408172"/>
    <lineage>
        <taxon>unclassified sequences</taxon>
        <taxon>metagenomes</taxon>
        <taxon>ecological metagenomes</taxon>
    </lineage>
</organism>
<accession>A0A382JXV5</accession>
<evidence type="ECO:0000313" key="1">
    <source>
        <dbReference type="EMBL" id="SVC16485.1"/>
    </source>
</evidence>
<sequence length="52" mass="6114">MMIYKLFEIQNRGHLTEWEDVWIPTALGFVTGELDTTKHLALHTISIDFPRQ</sequence>